<evidence type="ECO:0000259" key="2">
    <source>
        <dbReference type="Pfam" id="PF01321"/>
    </source>
</evidence>
<reference evidence="3 4" key="1">
    <citation type="submission" date="2014-02" db="EMBL/GenBank/DDBJ databases">
        <authorList>
            <person name="Chen C."/>
            <person name="Conrad T.A."/>
            <person name="Zhou Z."/>
            <person name="Lai Z."/>
            <person name="Zhong G."/>
        </authorList>
    </citation>
    <scope>NUCLEOTIDE SEQUENCE [LARGE SCALE GENOMIC DNA]</scope>
    <source>
        <strain evidence="3 4">Nigg3-28</strain>
    </source>
</reference>
<gene>
    <name evidence="3" type="ORF">BD36_04635</name>
</gene>
<dbReference type="OMA" id="HEPPYMI"/>
<dbReference type="GO" id="GO:0004177">
    <property type="term" value="F:aminopeptidase activity"/>
    <property type="evidence" value="ECO:0007669"/>
    <property type="project" value="UniProtKB-KW"/>
</dbReference>
<dbReference type="Proteomes" id="UP000260363">
    <property type="component" value="Chromosome"/>
</dbReference>
<keyword evidence="3" id="KW-0645">Protease</keyword>
<dbReference type="KEGG" id="cmg:NC81_04375"/>
<dbReference type="SUPFAM" id="SSF53092">
    <property type="entry name" value="Creatinase/prolidase N-terminal domain"/>
    <property type="match status" value="1"/>
</dbReference>
<sequence length="356" mass="39664">MNQNPITRLQHLLSGYALDAFLIEKDEDISYFLQDQAKSGALLVSSDEVVFFVSPLDRDLYAHIQDVSLVFCSKNIDQHLFAYIEEKGLKTIGFDSEYTSYGTAQKRMRSGLTFSPQSLVTEKLRCVKSPNEIQKMMRAAEIGSAGYDFVLAALRPGITEKELVRLLHVFWANLGIEKLSFPPIIAFGENAAFPHAIPTNRSLKKGDVVLIDIGVCYEGYCSDMTRTVAFGEAPEQQLLDGYLAVAEAQRRSIELCREGVSCRAVHEEAVRVLREYGMEKAFIHGLGHGVGREVHEYPRLSLFSDAELQLNMAVTVEPGVYFPGVGGIRIEDTIVIGINENLNLTNRKVSPEIIII</sequence>
<dbReference type="AlphaFoldDB" id="A0A069ZZG1"/>
<dbReference type="KEGG" id="cmx:DNC_04385"/>
<evidence type="ECO:0000259" key="1">
    <source>
        <dbReference type="Pfam" id="PF00557"/>
    </source>
</evidence>
<keyword evidence="3" id="KW-0378">Hydrolase</keyword>
<dbReference type="InterPro" id="IPR000994">
    <property type="entry name" value="Pept_M24"/>
</dbReference>
<dbReference type="PATRIC" id="fig|83560.10.peg.892"/>
<dbReference type="EMBL" id="CP007217">
    <property type="protein sequence ID" value="AJR10928.1"/>
    <property type="molecule type" value="Genomic_DNA"/>
</dbReference>
<accession>A0A069ZZG1</accession>
<dbReference type="Pfam" id="PF00557">
    <property type="entry name" value="Peptidase_M24"/>
    <property type="match status" value="1"/>
</dbReference>
<dbReference type="Pfam" id="PF01321">
    <property type="entry name" value="Creatinase_N"/>
    <property type="match status" value="1"/>
</dbReference>
<dbReference type="STRING" id="83560.NC80_04355"/>
<feature type="domain" description="Peptidase M24" evidence="1">
    <location>
        <begin position="135"/>
        <end position="336"/>
    </location>
</feature>
<dbReference type="PANTHER" id="PTHR46112:SF3">
    <property type="entry name" value="AMINOPEPTIDASE YPDF"/>
    <property type="match status" value="1"/>
</dbReference>
<dbReference type="InterPro" id="IPR050659">
    <property type="entry name" value="Peptidase_M24B"/>
</dbReference>
<dbReference type="CDD" id="cd01092">
    <property type="entry name" value="APP-like"/>
    <property type="match status" value="1"/>
</dbReference>
<organism evidence="3 4">
    <name type="scientific">Chlamydia muridarum</name>
    <dbReference type="NCBI Taxonomy" id="83560"/>
    <lineage>
        <taxon>Bacteria</taxon>
        <taxon>Pseudomonadati</taxon>
        <taxon>Chlamydiota</taxon>
        <taxon>Chlamydiia</taxon>
        <taxon>Chlamydiales</taxon>
        <taxon>Chlamydiaceae</taxon>
        <taxon>Chlamydia/Chlamydophila group</taxon>
        <taxon>Chlamydia</taxon>
    </lineage>
</organism>
<dbReference type="KEGG" id="cmm:NC80_04355"/>
<proteinExistence type="predicted"/>
<dbReference type="InterPro" id="IPR029149">
    <property type="entry name" value="Creatin/AminoP/Spt16_N"/>
</dbReference>
<feature type="domain" description="Creatinase N-terminal" evidence="2">
    <location>
        <begin position="6"/>
        <end position="127"/>
    </location>
</feature>
<name>A0A069ZZG1_CHLMR</name>
<dbReference type="Gene3D" id="3.40.350.10">
    <property type="entry name" value="Creatinase/prolidase N-terminal domain"/>
    <property type="match status" value="1"/>
</dbReference>
<dbReference type="RefSeq" id="WP_010231780.1">
    <property type="nucleotide sequence ID" value="NZ_CP007217.1"/>
</dbReference>
<dbReference type="SUPFAM" id="SSF55920">
    <property type="entry name" value="Creatinase/aminopeptidase"/>
    <property type="match status" value="1"/>
</dbReference>
<dbReference type="InterPro" id="IPR036005">
    <property type="entry name" value="Creatinase/aminopeptidase-like"/>
</dbReference>
<protein>
    <submittedName>
        <fullName evidence="3">Aminopeptidase</fullName>
    </submittedName>
</protein>
<dbReference type="InterPro" id="IPR000587">
    <property type="entry name" value="Creatinase_N"/>
</dbReference>
<keyword evidence="3" id="KW-0031">Aminopeptidase</keyword>
<dbReference type="Gene3D" id="3.90.230.10">
    <property type="entry name" value="Creatinase/methionine aminopeptidase superfamily"/>
    <property type="match status" value="1"/>
</dbReference>
<evidence type="ECO:0000313" key="4">
    <source>
        <dbReference type="Proteomes" id="UP000260363"/>
    </source>
</evidence>
<dbReference type="PANTHER" id="PTHR46112">
    <property type="entry name" value="AMINOPEPTIDASE"/>
    <property type="match status" value="1"/>
</dbReference>
<dbReference type="GeneID" id="1246231"/>
<evidence type="ECO:0000313" key="3">
    <source>
        <dbReference type="EMBL" id="AJR10928.1"/>
    </source>
</evidence>